<keyword evidence="1" id="KW-0812">Transmembrane</keyword>
<keyword evidence="1" id="KW-1133">Transmembrane helix</keyword>
<accession>A0A0L6VHW6</accession>
<sequence length="401" mass="44236">MGKEVKKKKHCLMRMVSSLTTRSTSQLAWRKPFMVPKLRGKETGMEQTTVLVFGTYSVCFTIMNLPFSFLCNYLLTLTWLNRQLCTCCARLVRARASCSGMNCHDGVTGLALELEHLLMPDATSLETAMFAVDCASLLFGRPQLMGCSGEDHQDGVTPANHRCHSRWGCGTCRVAYGQGTGNGLDSNRGSCDWVTEGRQRIVHGLVKSSELTSSRRLSGDLAGEDSAAADSYRGGSLPAKCWAGVFSNFLFFYYFFFLRGGTVKPPTTIAHSHFSTPHSIRNHPHPVITILVNPLPEDHPDFTSRSAGWSPYQLDNIVSDSHTSLPRTLSVILGCDRWIIRVSTCNQLTELGIATETAPLKAGLHHNSRVSVPTQTRTQIHLLNDAFQIVACSILLDHVRS</sequence>
<name>A0A0L6VHW6_9BASI</name>
<dbReference type="EMBL" id="LAVV01006296">
    <property type="protein sequence ID" value="KNZ60351.1"/>
    <property type="molecule type" value="Genomic_DNA"/>
</dbReference>
<dbReference type="VEuPathDB" id="FungiDB:VP01_1566g8"/>
<evidence type="ECO:0000256" key="1">
    <source>
        <dbReference type="SAM" id="Phobius"/>
    </source>
</evidence>
<evidence type="ECO:0000313" key="3">
    <source>
        <dbReference type="Proteomes" id="UP000037035"/>
    </source>
</evidence>
<proteinExistence type="predicted"/>
<gene>
    <name evidence="2" type="ORF">VP01_1566g8</name>
</gene>
<reference evidence="2 3" key="1">
    <citation type="submission" date="2015-08" db="EMBL/GenBank/DDBJ databases">
        <title>Next Generation Sequencing and Analysis of the Genome of Puccinia sorghi L Schw, the Causal Agent of Maize Common Rust.</title>
        <authorList>
            <person name="Rochi L."/>
            <person name="Burguener G."/>
            <person name="Darino M."/>
            <person name="Turjanski A."/>
            <person name="Kreff E."/>
            <person name="Dieguez M.J."/>
            <person name="Sacco F."/>
        </authorList>
    </citation>
    <scope>NUCLEOTIDE SEQUENCE [LARGE SCALE GENOMIC DNA]</scope>
    <source>
        <strain evidence="2 3">RO10H11247</strain>
    </source>
</reference>
<keyword evidence="3" id="KW-1185">Reference proteome</keyword>
<dbReference type="AlphaFoldDB" id="A0A0L6VHW6"/>
<evidence type="ECO:0000313" key="2">
    <source>
        <dbReference type="EMBL" id="KNZ60351.1"/>
    </source>
</evidence>
<dbReference type="Proteomes" id="UP000037035">
    <property type="component" value="Unassembled WGS sequence"/>
</dbReference>
<organism evidence="2 3">
    <name type="scientific">Puccinia sorghi</name>
    <dbReference type="NCBI Taxonomy" id="27349"/>
    <lineage>
        <taxon>Eukaryota</taxon>
        <taxon>Fungi</taxon>
        <taxon>Dikarya</taxon>
        <taxon>Basidiomycota</taxon>
        <taxon>Pucciniomycotina</taxon>
        <taxon>Pucciniomycetes</taxon>
        <taxon>Pucciniales</taxon>
        <taxon>Pucciniaceae</taxon>
        <taxon>Puccinia</taxon>
    </lineage>
</organism>
<keyword evidence="1" id="KW-0472">Membrane</keyword>
<protein>
    <submittedName>
        <fullName evidence="2">Uncharacterized protein</fullName>
    </submittedName>
</protein>
<feature type="transmembrane region" description="Helical" evidence="1">
    <location>
        <begin position="49"/>
        <end position="75"/>
    </location>
</feature>
<comment type="caution">
    <text evidence="2">The sequence shown here is derived from an EMBL/GenBank/DDBJ whole genome shotgun (WGS) entry which is preliminary data.</text>
</comment>